<dbReference type="OrthoDB" id="129807at2"/>
<keyword evidence="2" id="KW-0472">Membrane</keyword>
<organism evidence="3 4">
    <name type="scientific">Candidatus Sulfotelmatobacter kueseliae</name>
    <dbReference type="NCBI Taxonomy" id="2042962"/>
    <lineage>
        <taxon>Bacteria</taxon>
        <taxon>Pseudomonadati</taxon>
        <taxon>Acidobacteriota</taxon>
        <taxon>Terriglobia</taxon>
        <taxon>Terriglobales</taxon>
        <taxon>Candidatus Korobacteraceae</taxon>
        <taxon>Candidatus Sulfotelmatobacter</taxon>
    </lineage>
</organism>
<evidence type="ECO:0000256" key="1">
    <source>
        <dbReference type="SAM" id="MobiDB-lite"/>
    </source>
</evidence>
<keyword evidence="2" id="KW-0812">Transmembrane</keyword>
<feature type="region of interest" description="Disordered" evidence="1">
    <location>
        <begin position="143"/>
        <end position="167"/>
    </location>
</feature>
<feature type="transmembrane region" description="Helical" evidence="2">
    <location>
        <begin position="26"/>
        <end position="51"/>
    </location>
</feature>
<dbReference type="EMBL" id="OMOD01000197">
    <property type="protein sequence ID" value="SPF50012.1"/>
    <property type="molecule type" value="Genomic_DNA"/>
</dbReference>
<dbReference type="Proteomes" id="UP000238701">
    <property type="component" value="Unassembled WGS sequence"/>
</dbReference>
<evidence type="ECO:0000313" key="3">
    <source>
        <dbReference type="EMBL" id="SPF50012.1"/>
    </source>
</evidence>
<evidence type="ECO:0000313" key="4">
    <source>
        <dbReference type="Proteomes" id="UP000238701"/>
    </source>
</evidence>
<name>A0A2U3LDQ7_9BACT</name>
<sequence length="167" mass="18641">MTNQTQDENSTGQGGFERRDIRIAGVIYFLVGLAVAGVIVYFVVSGLYAYLQGRSEAEQTPVSPLVTTTVKDTRHLPPEYKGNYQEYLRKNFPSPQLEIDERTELNKDRLREEQTLSAYDWIDQKAGTVRIPIDRAMDLIAQRGLPTRGPAPVQTADNGGKKVKGTP</sequence>
<dbReference type="AlphaFoldDB" id="A0A2U3LDQ7"/>
<gene>
    <name evidence="3" type="primary">actG</name>
    <name evidence="3" type="ORF">SBA1_980015</name>
</gene>
<evidence type="ECO:0000256" key="2">
    <source>
        <dbReference type="SAM" id="Phobius"/>
    </source>
</evidence>
<protein>
    <submittedName>
        <fullName evidence="3">Alternative complex III-associated cytoplasmic protein</fullName>
    </submittedName>
</protein>
<reference evidence="4" key="1">
    <citation type="submission" date="2018-02" db="EMBL/GenBank/DDBJ databases">
        <authorList>
            <person name="Hausmann B."/>
        </authorList>
    </citation>
    <scope>NUCLEOTIDE SEQUENCE [LARGE SCALE GENOMIC DNA]</scope>
    <source>
        <strain evidence="4">Peat soil MAG SbA1</strain>
    </source>
</reference>
<keyword evidence="2" id="KW-1133">Transmembrane helix</keyword>
<proteinExistence type="predicted"/>
<accession>A0A2U3LDQ7</accession>